<dbReference type="InterPro" id="IPR011330">
    <property type="entry name" value="Glyco_hydro/deAcase_b/a-brl"/>
</dbReference>
<dbReference type="Pfam" id="PF03065">
    <property type="entry name" value="Glyco_hydro_57"/>
    <property type="match status" value="1"/>
</dbReference>
<reference evidence="4 5" key="1">
    <citation type="submission" date="2019-08" db="EMBL/GenBank/DDBJ databases">
        <title>In-depth cultivation of the pig gut microbiome towards novel bacterial diversity and tailored functional studies.</title>
        <authorList>
            <person name="Wylensek D."/>
            <person name="Hitch T.C.A."/>
            <person name="Clavel T."/>
        </authorList>
    </citation>
    <scope>NUCLEOTIDE SEQUENCE [LARGE SCALE GENOMIC DNA]</scope>
    <source>
        <strain evidence="4 5">NM-380-WT-3C1</strain>
    </source>
</reference>
<evidence type="ECO:0000313" key="5">
    <source>
        <dbReference type="Proteomes" id="UP000460549"/>
    </source>
</evidence>
<gene>
    <name evidence="4" type="ORF">FYJ80_02705</name>
</gene>
<evidence type="ECO:0000313" key="4">
    <source>
        <dbReference type="EMBL" id="MSU05692.1"/>
    </source>
</evidence>
<dbReference type="Proteomes" id="UP000460549">
    <property type="component" value="Unassembled WGS sequence"/>
</dbReference>
<evidence type="ECO:0000256" key="2">
    <source>
        <dbReference type="ARBA" id="ARBA00023277"/>
    </source>
</evidence>
<dbReference type="EMBL" id="VUNN01000003">
    <property type="protein sequence ID" value="MSU05692.1"/>
    <property type="molecule type" value="Genomic_DNA"/>
</dbReference>
<keyword evidence="5" id="KW-1185">Reference proteome</keyword>
<proteinExistence type="inferred from homology"/>
<dbReference type="GO" id="GO:0030246">
    <property type="term" value="F:carbohydrate binding"/>
    <property type="evidence" value="ECO:0007669"/>
    <property type="project" value="InterPro"/>
</dbReference>
<accession>A0A7X2TQD4</accession>
<comment type="similarity">
    <text evidence="1">Belongs to the glycosyl hydrolase 57 family.</text>
</comment>
<evidence type="ECO:0000259" key="3">
    <source>
        <dbReference type="Pfam" id="PF03065"/>
    </source>
</evidence>
<dbReference type="Gene3D" id="3.20.110.20">
    <property type="match status" value="1"/>
</dbReference>
<dbReference type="InterPro" id="IPR004300">
    <property type="entry name" value="Glyco_hydro_57_N"/>
</dbReference>
<evidence type="ECO:0000256" key="1">
    <source>
        <dbReference type="ARBA" id="ARBA00006821"/>
    </source>
</evidence>
<dbReference type="InterPro" id="IPR011013">
    <property type="entry name" value="Gal_mutarotase_sf_dom"/>
</dbReference>
<comment type="caution">
    <text evidence="4">The sequence shown here is derived from an EMBL/GenBank/DDBJ whole genome shotgun (WGS) entry which is preliminary data.</text>
</comment>
<feature type="domain" description="Glycoside hydrolase family 57 N-terminal" evidence="3">
    <location>
        <begin position="30"/>
        <end position="182"/>
    </location>
</feature>
<organism evidence="4 5">
    <name type="scientific">Bullifex porci</name>
    <dbReference type="NCBI Taxonomy" id="2606638"/>
    <lineage>
        <taxon>Bacteria</taxon>
        <taxon>Pseudomonadati</taxon>
        <taxon>Spirochaetota</taxon>
        <taxon>Spirochaetia</taxon>
        <taxon>Spirochaetales</taxon>
        <taxon>Spirochaetaceae</taxon>
        <taxon>Bullifex</taxon>
    </lineage>
</organism>
<dbReference type="GO" id="GO:0003824">
    <property type="term" value="F:catalytic activity"/>
    <property type="evidence" value="ECO:0007669"/>
    <property type="project" value="InterPro"/>
</dbReference>
<dbReference type="SUPFAM" id="SSF74650">
    <property type="entry name" value="Galactose mutarotase-like"/>
    <property type="match status" value="1"/>
</dbReference>
<dbReference type="AlphaFoldDB" id="A0A7X2TQD4"/>
<dbReference type="SUPFAM" id="SSF88713">
    <property type="entry name" value="Glycoside hydrolase/deacetylase"/>
    <property type="match status" value="1"/>
</dbReference>
<protein>
    <recommendedName>
        <fullName evidence="3">Glycoside hydrolase family 57 N-terminal domain-containing protein</fullName>
    </recommendedName>
</protein>
<keyword evidence="2" id="KW-0119">Carbohydrate metabolism</keyword>
<dbReference type="RefSeq" id="WP_154424591.1">
    <property type="nucleotide sequence ID" value="NZ_VUNN01000003.1"/>
</dbReference>
<name>A0A7X2TQD4_9SPIO</name>
<sequence length="613" mass="69912">MKLVLGLYTQTSAALPPAVFKRAIGCIIKPVFTYVYNNKDVAISVSLSSAMIKYMAQNSPEMNLLISTLAKNGRVELFTSAYNQTILPIMQVKDRALIIDKNTTLIRRTYGVRATTLWCYGEIWSPTLVSTMKTVALDRLVISSYNAISKTVNTFSPFRMNELGKRIDVIPSLDSASRLVSMYGQNEISFEKLLSEMVKMIRDASDQDELVLMINLDQLCQGASYNREDDENLHSLFTSIFEEALKRGAEIALPNDITVSNVGYLEYGWYGRDASAGSLRSFPEILVRDGNLRYYLNRVNNLSDQLSECKKDRVIKKSISDKLSTIPSGTLFLCDTNASNLRLSEHRYFYETLLDCEYTYYDSTGRILASDLDDDGVDELFCYGKTSSAVFAPRGASVHEFSSKEMHLNVFDTVSPWRKDSQRQEKKRSFVDTLCLNSNIFNLKDEIFDFECLGKTKSEYNFSLEKEQFQITKHYKMTGQNMCLSVSIYNTGKEDISGYFDTNVYFTLPGAFAFSYDQKRGPLMGESLKDIRNVRFSDSLRDVVLSFSSTSTFSIMEENRFQSEVTTLGSEQFYLYTKAVLRFMLDIKKDSVYTFNIITRIIDNKEKKNVFTQ</sequence>
<dbReference type="GO" id="GO:0005975">
    <property type="term" value="P:carbohydrate metabolic process"/>
    <property type="evidence" value="ECO:0007669"/>
    <property type="project" value="InterPro"/>
</dbReference>